<evidence type="ECO:0000313" key="3">
    <source>
        <dbReference type="Proteomes" id="UP000315295"/>
    </source>
</evidence>
<feature type="region of interest" description="Disordered" evidence="1">
    <location>
        <begin position="171"/>
        <end position="190"/>
    </location>
</feature>
<reference evidence="2 3" key="1">
    <citation type="journal article" date="2019" name="G3 (Bethesda)">
        <title>Sequencing of a Wild Apple (Malus baccata) Genome Unravels the Differences Between Cultivated and Wild Apple Species Regarding Disease Resistance and Cold Tolerance.</title>
        <authorList>
            <person name="Chen X."/>
        </authorList>
    </citation>
    <scope>NUCLEOTIDE SEQUENCE [LARGE SCALE GENOMIC DNA]</scope>
    <source>
        <strain evidence="3">cv. Shandingzi</strain>
        <tissue evidence="2">Leaves</tissue>
    </source>
</reference>
<evidence type="ECO:0008006" key="4">
    <source>
        <dbReference type="Google" id="ProtNLM"/>
    </source>
</evidence>
<feature type="region of interest" description="Disordered" evidence="1">
    <location>
        <begin position="93"/>
        <end position="120"/>
    </location>
</feature>
<name>A0A540KAN4_MALBA</name>
<feature type="compositionally biased region" description="Basic and acidic residues" evidence="1">
    <location>
        <begin position="93"/>
        <end position="110"/>
    </location>
</feature>
<accession>A0A540KAN4</accession>
<protein>
    <recommendedName>
        <fullName evidence="4">TPX2 C-terminal domain-containing protein</fullName>
    </recommendedName>
</protein>
<feature type="region of interest" description="Disordered" evidence="1">
    <location>
        <begin position="202"/>
        <end position="388"/>
    </location>
</feature>
<evidence type="ECO:0000313" key="2">
    <source>
        <dbReference type="EMBL" id="TQD71298.1"/>
    </source>
</evidence>
<sequence length="557" mass="61672">MGESMMHFANDAEKVVEGETVASNSSNSVLEVSVSFGRFENDSSLSWEKWSTFSPNKYLEEVEKCATPGSVAQKRAYFEAHYKRVAARKAEEMMEQEKQLRDGDTFRSDSDQTSGDQTDSEVHFEIDLANNQINAQGNDQEANFDNEIIKTYVDDLEEDDVFTIEFPSSLAEGEREEADCRTDSPDLNNPEDELAVVKEVENVPAESQGVQEIPRTLDNDVGSAPEVKEVTPLSKERNVANVKKKPVPLIAKTPQKFAPRASKSVSTPTPKASKPISTLTPKASKPVSTPTPKASKPISTSTPRVLKPISTSTPRVLKSISTSTPRVSKSLLTSTATPASRSSVKKSNASSFPRSKNPSTEETKEVPPKRLHLSLNVESSPTMSGSAFVTTTTKKSSIMENMGDKDIVKRAFKTFQNTYNQPQPSSEEKPPTPKQLSMKGKESRVSTSAPLTKENGGRLPIMKPIGEKIVQAAARSLVIFQEPCLLQWIDEKESIRDGIPSHGRSMLKYYRLDDDNVTMVSRNLYILMARIDLRHSNNMQMIRNRSGLCFSFPARPK</sequence>
<proteinExistence type="predicted"/>
<feature type="compositionally biased region" description="Polar residues" evidence="1">
    <location>
        <begin position="263"/>
        <end position="338"/>
    </location>
</feature>
<keyword evidence="3" id="KW-1185">Reference proteome</keyword>
<organism evidence="2 3">
    <name type="scientific">Malus baccata</name>
    <name type="common">Siberian crab apple</name>
    <name type="synonym">Pyrus baccata</name>
    <dbReference type="NCBI Taxonomy" id="106549"/>
    <lineage>
        <taxon>Eukaryota</taxon>
        <taxon>Viridiplantae</taxon>
        <taxon>Streptophyta</taxon>
        <taxon>Embryophyta</taxon>
        <taxon>Tracheophyta</taxon>
        <taxon>Spermatophyta</taxon>
        <taxon>Magnoliopsida</taxon>
        <taxon>eudicotyledons</taxon>
        <taxon>Gunneridae</taxon>
        <taxon>Pentapetalae</taxon>
        <taxon>rosids</taxon>
        <taxon>fabids</taxon>
        <taxon>Rosales</taxon>
        <taxon>Rosaceae</taxon>
        <taxon>Amygdaloideae</taxon>
        <taxon>Maleae</taxon>
        <taxon>Malus</taxon>
    </lineage>
</organism>
<dbReference type="PANTHER" id="PTHR47286:SF2">
    <property type="entry name" value="F3I6.9 PROTEIN"/>
    <property type="match status" value="1"/>
</dbReference>
<comment type="caution">
    <text evidence="2">The sequence shown here is derived from an EMBL/GenBank/DDBJ whole genome shotgun (WGS) entry which is preliminary data.</text>
</comment>
<dbReference type="Proteomes" id="UP000315295">
    <property type="component" value="Unassembled WGS sequence"/>
</dbReference>
<gene>
    <name evidence="2" type="ORF">C1H46_043170</name>
</gene>
<feature type="compositionally biased region" description="Basic and acidic residues" evidence="1">
    <location>
        <begin position="226"/>
        <end position="238"/>
    </location>
</feature>
<dbReference type="EMBL" id="VIEB01001576">
    <property type="protein sequence ID" value="TQD71298.1"/>
    <property type="molecule type" value="Genomic_DNA"/>
</dbReference>
<feature type="compositionally biased region" description="Polar residues" evidence="1">
    <location>
        <begin position="376"/>
        <end position="388"/>
    </location>
</feature>
<dbReference type="PANTHER" id="PTHR47286">
    <property type="entry name" value="F3I6.9 PROTEIN"/>
    <property type="match status" value="1"/>
</dbReference>
<evidence type="ECO:0000256" key="1">
    <source>
        <dbReference type="SAM" id="MobiDB-lite"/>
    </source>
</evidence>
<dbReference type="STRING" id="106549.A0A540KAN4"/>
<feature type="region of interest" description="Disordered" evidence="1">
    <location>
        <begin position="418"/>
        <end position="458"/>
    </location>
</feature>
<feature type="compositionally biased region" description="Low complexity" evidence="1">
    <location>
        <begin position="339"/>
        <end position="351"/>
    </location>
</feature>
<feature type="compositionally biased region" description="Basic and acidic residues" evidence="1">
    <location>
        <begin position="359"/>
        <end position="368"/>
    </location>
</feature>
<dbReference type="AlphaFoldDB" id="A0A540KAN4"/>